<evidence type="ECO:0000256" key="1">
    <source>
        <dbReference type="SAM" id="SignalP"/>
    </source>
</evidence>
<keyword evidence="1" id="KW-0732">Signal</keyword>
<feature type="signal peptide" evidence="1">
    <location>
        <begin position="1"/>
        <end position="23"/>
    </location>
</feature>
<evidence type="ECO:0000313" key="2">
    <source>
        <dbReference type="EMBL" id="GAT69901.1"/>
    </source>
</evidence>
<protein>
    <submittedName>
        <fullName evidence="2">Uncharacterized protein</fullName>
    </submittedName>
</protein>
<dbReference type="Proteomes" id="UP000077701">
    <property type="component" value="Unassembled WGS sequence"/>
</dbReference>
<accession>A0A171DLW3</accession>
<gene>
    <name evidence="2" type="ORF">PS9374_05581</name>
</gene>
<reference evidence="2 3" key="1">
    <citation type="journal article" date="2016" name="Genome Announc.">
        <title>Draft Genome Sequence of Planomonospora sphaerica JCM9374, a Rare Actinomycete.</title>
        <authorList>
            <person name="Dohra H."/>
            <person name="Suzuki T."/>
            <person name="Inoue Y."/>
            <person name="Kodani S."/>
        </authorList>
    </citation>
    <scope>NUCLEOTIDE SEQUENCE [LARGE SCALE GENOMIC DNA]</scope>
    <source>
        <strain evidence="2 3">JCM 9374</strain>
    </source>
</reference>
<dbReference type="RefSeq" id="WP_153054530.1">
    <property type="nucleotide sequence ID" value="NZ_BDCX01000015.1"/>
</dbReference>
<sequence length="148" mass="15933">MMRKMLFAAVLAMATAGSTTAWAEAPAPSATGSARIAFQKSGGFAGIDQTITITRDGAARVRGAARIAEFRLTDGEFRSLRRELDAVSTWRSSSAGCDIADHFTYTLSHRGRQATRCHEVPADWRPAVVRLEGLIDRALADRAAVPRG</sequence>
<organism evidence="2 3">
    <name type="scientific">Planomonospora sphaerica</name>
    <dbReference type="NCBI Taxonomy" id="161355"/>
    <lineage>
        <taxon>Bacteria</taxon>
        <taxon>Bacillati</taxon>
        <taxon>Actinomycetota</taxon>
        <taxon>Actinomycetes</taxon>
        <taxon>Streptosporangiales</taxon>
        <taxon>Streptosporangiaceae</taxon>
        <taxon>Planomonospora</taxon>
    </lineage>
</organism>
<dbReference type="EMBL" id="BDCX01000015">
    <property type="protein sequence ID" value="GAT69901.1"/>
    <property type="molecule type" value="Genomic_DNA"/>
</dbReference>
<dbReference type="AlphaFoldDB" id="A0A171DLW3"/>
<dbReference type="OrthoDB" id="3538611at2"/>
<proteinExistence type="predicted"/>
<evidence type="ECO:0000313" key="3">
    <source>
        <dbReference type="Proteomes" id="UP000077701"/>
    </source>
</evidence>
<feature type="chain" id="PRO_5007905832" evidence="1">
    <location>
        <begin position="24"/>
        <end position="148"/>
    </location>
</feature>
<name>A0A171DLW3_9ACTN</name>
<keyword evidence="3" id="KW-1185">Reference proteome</keyword>
<comment type="caution">
    <text evidence="2">The sequence shown here is derived from an EMBL/GenBank/DDBJ whole genome shotgun (WGS) entry which is preliminary data.</text>
</comment>
<reference evidence="3" key="2">
    <citation type="submission" date="2016-04" db="EMBL/GenBank/DDBJ databases">
        <title>Planomonospora sphaerica JCM9374 whole genome shotgun sequence.</title>
        <authorList>
            <person name="Suzuki T."/>
            <person name="Dohra H."/>
            <person name="Kodani S."/>
        </authorList>
    </citation>
    <scope>NUCLEOTIDE SEQUENCE [LARGE SCALE GENOMIC DNA]</scope>
    <source>
        <strain evidence="3">JCM 9374</strain>
    </source>
</reference>